<dbReference type="EMBL" id="JANPWB010000004">
    <property type="protein sequence ID" value="KAJ1193361.1"/>
    <property type="molecule type" value="Genomic_DNA"/>
</dbReference>
<dbReference type="Proteomes" id="UP001066276">
    <property type="component" value="Chromosome 2_2"/>
</dbReference>
<organism evidence="1 2">
    <name type="scientific">Pleurodeles waltl</name>
    <name type="common">Iberian ribbed newt</name>
    <dbReference type="NCBI Taxonomy" id="8319"/>
    <lineage>
        <taxon>Eukaryota</taxon>
        <taxon>Metazoa</taxon>
        <taxon>Chordata</taxon>
        <taxon>Craniata</taxon>
        <taxon>Vertebrata</taxon>
        <taxon>Euteleostomi</taxon>
        <taxon>Amphibia</taxon>
        <taxon>Batrachia</taxon>
        <taxon>Caudata</taxon>
        <taxon>Salamandroidea</taxon>
        <taxon>Salamandridae</taxon>
        <taxon>Pleurodelinae</taxon>
        <taxon>Pleurodeles</taxon>
    </lineage>
</organism>
<name>A0AAV7UY96_PLEWA</name>
<proteinExistence type="predicted"/>
<protein>
    <submittedName>
        <fullName evidence="1">Uncharacterized protein</fullName>
    </submittedName>
</protein>
<comment type="caution">
    <text evidence="1">The sequence shown here is derived from an EMBL/GenBank/DDBJ whole genome shotgun (WGS) entry which is preliminary data.</text>
</comment>
<sequence length="102" mass="11746">MLTHDLSPRMPCYLFQLPELAASGELSHILHFLPKPKAQNVKNKGWIPPYKTVLPEPVLLELLAVFFQLLIWDTSTEGVTSFLDGKSRVYRRFFACVRTKKD</sequence>
<accession>A0AAV7UY96</accession>
<gene>
    <name evidence="1" type="ORF">NDU88_002659</name>
</gene>
<reference evidence="1" key="1">
    <citation type="journal article" date="2022" name="bioRxiv">
        <title>Sequencing and chromosome-scale assembly of the giantPleurodeles waltlgenome.</title>
        <authorList>
            <person name="Brown T."/>
            <person name="Elewa A."/>
            <person name="Iarovenko S."/>
            <person name="Subramanian E."/>
            <person name="Araus A.J."/>
            <person name="Petzold A."/>
            <person name="Susuki M."/>
            <person name="Suzuki K.-i.T."/>
            <person name="Hayashi T."/>
            <person name="Toyoda A."/>
            <person name="Oliveira C."/>
            <person name="Osipova E."/>
            <person name="Leigh N.D."/>
            <person name="Simon A."/>
            <person name="Yun M.H."/>
        </authorList>
    </citation>
    <scope>NUCLEOTIDE SEQUENCE</scope>
    <source>
        <strain evidence="1">20211129_DDA</strain>
        <tissue evidence="1">Liver</tissue>
    </source>
</reference>
<keyword evidence="2" id="KW-1185">Reference proteome</keyword>
<dbReference type="AlphaFoldDB" id="A0AAV7UY96"/>
<evidence type="ECO:0000313" key="1">
    <source>
        <dbReference type="EMBL" id="KAJ1193361.1"/>
    </source>
</evidence>
<evidence type="ECO:0000313" key="2">
    <source>
        <dbReference type="Proteomes" id="UP001066276"/>
    </source>
</evidence>